<feature type="compositionally biased region" description="Basic and acidic residues" evidence="1">
    <location>
        <begin position="94"/>
        <end position="104"/>
    </location>
</feature>
<dbReference type="Proteomes" id="UP000197138">
    <property type="component" value="Unassembled WGS sequence"/>
</dbReference>
<keyword evidence="2" id="KW-0472">Membrane</keyword>
<name>A0A218VSJ7_PUNGR</name>
<protein>
    <submittedName>
        <fullName evidence="3">Uncharacterized protein</fullName>
    </submittedName>
</protein>
<gene>
    <name evidence="3" type="ORF">CDL15_Pgr020285</name>
</gene>
<feature type="region of interest" description="Disordered" evidence="1">
    <location>
        <begin position="1"/>
        <end position="37"/>
    </location>
</feature>
<keyword evidence="2" id="KW-1133">Transmembrane helix</keyword>
<evidence type="ECO:0000256" key="2">
    <source>
        <dbReference type="SAM" id="Phobius"/>
    </source>
</evidence>
<dbReference type="EMBL" id="MTKT01006319">
    <property type="protein sequence ID" value="OWM62991.1"/>
    <property type="molecule type" value="Genomic_DNA"/>
</dbReference>
<accession>A0A218VSJ7</accession>
<feature type="transmembrane region" description="Helical" evidence="2">
    <location>
        <begin position="39"/>
        <end position="62"/>
    </location>
</feature>
<evidence type="ECO:0000313" key="4">
    <source>
        <dbReference type="Proteomes" id="UP000197138"/>
    </source>
</evidence>
<keyword evidence="2" id="KW-0812">Transmembrane</keyword>
<evidence type="ECO:0000313" key="3">
    <source>
        <dbReference type="EMBL" id="OWM62991.1"/>
    </source>
</evidence>
<sequence length="104" mass="11245">MVFFGWKNALSRSRPSRRRPSSSSRPSRPSSSLSSEDNCLEIGCCCIFGSIAAIVTSLFYGLTCCCCCNMCGTCSCLDESETSDPNPPANEPTIKTEDNKIAKD</sequence>
<evidence type="ECO:0000256" key="1">
    <source>
        <dbReference type="SAM" id="MobiDB-lite"/>
    </source>
</evidence>
<organism evidence="3 4">
    <name type="scientific">Punica granatum</name>
    <name type="common">Pomegranate</name>
    <dbReference type="NCBI Taxonomy" id="22663"/>
    <lineage>
        <taxon>Eukaryota</taxon>
        <taxon>Viridiplantae</taxon>
        <taxon>Streptophyta</taxon>
        <taxon>Embryophyta</taxon>
        <taxon>Tracheophyta</taxon>
        <taxon>Spermatophyta</taxon>
        <taxon>Magnoliopsida</taxon>
        <taxon>eudicotyledons</taxon>
        <taxon>Gunneridae</taxon>
        <taxon>Pentapetalae</taxon>
        <taxon>rosids</taxon>
        <taxon>malvids</taxon>
        <taxon>Myrtales</taxon>
        <taxon>Lythraceae</taxon>
        <taxon>Punica</taxon>
    </lineage>
</organism>
<feature type="compositionally biased region" description="Low complexity" evidence="1">
    <location>
        <begin position="21"/>
        <end position="35"/>
    </location>
</feature>
<proteinExistence type="predicted"/>
<comment type="caution">
    <text evidence="3">The sequence shown here is derived from an EMBL/GenBank/DDBJ whole genome shotgun (WGS) entry which is preliminary data.</text>
</comment>
<feature type="region of interest" description="Disordered" evidence="1">
    <location>
        <begin position="78"/>
        <end position="104"/>
    </location>
</feature>
<dbReference type="AlphaFoldDB" id="A0A218VSJ7"/>
<reference evidence="4" key="1">
    <citation type="journal article" date="2017" name="Plant J.">
        <title>The pomegranate (Punica granatum L.) genome and the genomics of punicalagin biosynthesis.</title>
        <authorList>
            <person name="Qin G."/>
            <person name="Xu C."/>
            <person name="Ming R."/>
            <person name="Tang H."/>
            <person name="Guyot R."/>
            <person name="Kramer E.M."/>
            <person name="Hu Y."/>
            <person name="Yi X."/>
            <person name="Qi Y."/>
            <person name="Xu X."/>
            <person name="Gao Z."/>
            <person name="Pan H."/>
            <person name="Jian J."/>
            <person name="Tian Y."/>
            <person name="Yue Z."/>
            <person name="Xu Y."/>
        </authorList>
    </citation>
    <scope>NUCLEOTIDE SEQUENCE [LARGE SCALE GENOMIC DNA]</scope>
    <source>
        <strain evidence="4">cv. Dabenzi</strain>
    </source>
</reference>